<gene>
    <name evidence="4" type="ORF">IAD23_04155</name>
</gene>
<dbReference type="Pfam" id="PF09186">
    <property type="entry name" value="DUF1949"/>
    <property type="match status" value="1"/>
</dbReference>
<dbReference type="PANTHER" id="PTHR16301">
    <property type="entry name" value="IMPACT-RELATED"/>
    <property type="match status" value="1"/>
</dbReference>
<accession>A0A9D1MUU1</accession>
<dbReference type="SUPFAM" id="SSF54211">
    <property type="entry name" value="Ribosomal protein S5 domain 2-like"/>
    <property type="match status" value="1"/>
</dbReference>
<evidence type="ECO:0000256" key="1">
    <source>
        <dbReference type="ARBA" id="ARBA00007665"/>
    </source>
</evidence>
<dbReference type="PANTHER" id="PTHR16301:SF20">
    <property type="entry name" value="IMPACT FAMILY MEMBER YIGZ"/>
    <property type="match status" value="1"/>
</dbReference>
<dbReference type="InterPro" id="IPR035647">
    <property type="entry name" value="EFG_III/V"/>
</dbReference>
<reference evidence="4" key="1">
    <citation type="submission" date="2020-10" db="EMBL/GenBank/DDBJ databases">
        <authorList>
            <person name="Gilroy R."/>
        </authorList>
    </citation>
    <scope>NUCLEOTIDE SEQUENCE</scope>
    <source>
        <strain evidence="4">CHK176-6737</strain>
    </source>
</reference>
<comment type="similarity">
    <text evidence="1">Belongs to the IMPACT family.</text>
</comment>
<dbReference type="InterPro" id="IPR001498">
    <property type="entry name" value="Impact_N"/>
</dbReference>
<dbReference type="Pfam" id="PF01205">
    <property type="entry name" value="Impact_N"/>
    <property type="match status" value="1"/>
</dbReference>
<dbReference type="GO" id="GO:0005737">
    <property type="term" value="C:cytoplasm"/>
    <property type="evidence" value="ECO:0007669"/>
    <property type="project" value="TreeGrafter"/>
</dbReference>
<dbReference type="SUPFAM" id="SSF54980">
    <property type="entry name" value="EF-G C-terminal domain-like"/>
    <property type="match status" value="1"/>
</dbReference>
<dbReference type="InterPro" id="IPR020569">
    <property type="entry name" value="UPF0029_Impact_CS"/>
</dbReference>
<evidence type="ECO:0000259" key="3">
    <source>
        <dbReference type="Pfam" id="PF09186"/>
    </source>
</evidence>
<sequence>MKAYRTVKQPASDRFVEKKSEFIGYAAPAESVESAMQFVAEIKKKHRDATHNVWAYLLPDGITKRFSDDGEPSGTAGMPVLEVIEKAQVVGVCVVVTRYFGGILLGAGGLVRAYAHGCKIALDAAGVVTMQPCDVLQMKLDYAFYDRLRILMAQYGAVEESSQFAQDVTVRCRLACEKTDAFCAAVCEHSGGKCLPKNDGTVFAAVD</sequence>
<dbReference type="InterPro" id="IPR015796">
    <property type="entry name" value="Impact_YigZ-like"/>
</dbReference>
<dbReference type="NCBIfam" id="TIGR00257">
    <property type="entry name" value="IMPACT_YIGZ"/>
    <property type="match status" value="1"/>
</dbReference>
<organism evidence="4 5">
    <name type="scientific">Candidatus Scybalenecus merdavium</name>
    <dbReference type="NCBI Taxonomy" id="2840939"/>
    <lineage>
        <taxon>Bacteria</taxon>
        <taxon>Bacillati</taxon>
        <taxon>Bacillota</taxon>
        <taxon>Clostridia</taxon>
        <taxon>Eubacteriales</taxon>
        <taxon>Oscillospiraceae</taxon>
        <taxon>Oscillospiraceae incertae sedis</taxon>
        <taxon>Candidatus Scybalenecus</taxon>
    </lineage>
</organism>
<proteinExistence type="inferred from homology"/>
<protein>
    <submittedName>
        <fullName evidence="4">YigZ family protein</fullName>
    </submittedName>
</protein>
<evidence type="ECO:0000259" key="2">
    <source>
        <dbReference type="Pfam" id="PF01205"/>
    </source>
</evidence>
<evidence type="ECO:0000313" key="5">
    <source>
        <dbReference type="Proteomes" id="UP000824125"/>
    </source>
</evidence>
<dbReference type="GO" id="GO:0006446">
    <property type="term" value="P:regulation of translational initiation"/>
    <property type="evidence" value="ECO:0007669"/>
    <property type="project" value="TreeGrafter"/>
</dbReference>
<dbReference type="InterPro" id="IPR015269">
    <property type="entry name" value="UPF0029_Impact_C"/>
</dbReference>
<comment type="caution">
    <text evidence="4">The sequence shown here is derived from an EMBL/GenBank/DDBJ whole genome shotgun (WGS) entry which is preliminary data.</text>
</comment>
<name>A0A9D1MUU1_9FIRM</name>
<dbReference type="Gene3D" id="3.30.70.240">
    <property type="match status" value="1"/>
</dbReference>
<evidence type="ECO:0000313" key="4">
    <source>
        <dbReference type="EMBL" id="HIU69130.1"/>
    </source>
</evidence>
<reference evidence="4" key="2">
    <citation type="journal article" date="2021" name="PeerJ">
        <title>Extensive microbial diversity within the chicken gut microbiome revealed by metagenomics and culture.</title>
        <authorList>
            <person name="Gilroy R."/>
            <person name="Ravi A."/>
            <person name="Getino M."/>
            <person name="Pursley I."/>
            <person name="Horton D.L."/>
            <person name="Alikhan N.F."/>
            <person name="Baker D."/>
            <person name="Gharbi K."/>
            <person name="Hall N."/>
            <person name="Watson M."/>
            <person name="Adriaenssens E.M."/>
            <person name="Foster-Nyarko E."/>
            <person name="Jarju S."/>
            <person name="Secka A."/>
            <person name="Antonio M."/>
            <person name="Oren A."/>
            <person name="Chaudhuri R.R."/>
            <person name="La Ragione R."/>
            <person name="Hildebrand F."/>
            <person name="Pallen M.J."/>
        </authorList>
    </citation>
    <scope>NUCLEOTIDE SEQUENCE</scope>
    <source>
        <strain evidence="4">CHK176-6737</strain>
    </source>
</reference>
<feature type="domain" description="UPF0029" evidence="3">
    <location>
        <begin position="139"/>
        <end position="193"/>
    </location>
</feature>
<dbReference type="Gene3D" id="3.30.230.30">
    <property type="entry name" value="Impact, N-terminal domain"/>
    <property type="match status" value="1"/>
</dbReference>
<dbReference type="EMBL" id="DVNM01000021">
    <property type="protein sequence ID" value="HIU69130.1"/>
    <property type="molecule type" value="Genomic_DNA"/>
</dbReference>
<dbReference type="InterPro" id="IPR023582">
    <property type="entry name" value="Impact"/>
</dbReference>
<dbReference type="Proteomes" id="UP000824125">
    <property type="component" value="Unassembled WGS sequence"/>
</dbReference>
<dbReference type="PROSITE" id="PS00910">
    <property type="entry name" value="UPF0029"/>
    <property type="match status" value="1"/>
</dbReference>
<dbReference type="InterPro" id="IPR036956">
    <property type="entry name" value="Impact_N_sf"/>
</dbReference>
<feature type="domain" description="Impact N-terminal" evidence="2">
    <location>
        <begin position="18"/>
        <end position="121"/>
    </location>
</feature>
<dbReference type="AlphaFoldDB" id="A0A9D1MUU1"/>
<dbReference type="InterPro" id="IPR020568">
    <property type="entry name" value="Ribosomal_Su5_D2-typ_SF"/>
</dbReference>